<evidence type="ECO:0000313" key="2">
    <source>
        <dbReference type="Proteomes" id="UP000324222"/>
    </source>
</evidence>
<sequence length="17" mass="1773">MYLPTSSSLLSSLSVTS</sequence>
<proteinExistence type="predicted"/>
<dbReference type="EMBL" id="VSRR010005124">
    <property type="protein sequence ID" value="MPC41598.1"/>
    <property type="molecule type" value="Genomic_DNA"/>
</dbReference>
<gene>
    <name evidence="1" type="ORF">E2C01_035198</name>
</gene>
<reference evidence="1 2" key="1">
    <citation type="submission" date="2019-05" db="EMBL/GenBank/DDBJ databases">
        <title>Another draft genome of Portunus trituberculatus and its Hox gene families provides insights of decapod evolution.</title>
        <authorList>
            <person name="Jeong J.-H."/>
            <person name="Song I."/>
            <person name="Kim S."/>
            <person name="Choi T."/>
            <person name="Kim D."/>
            <person name="Ryu S."/>
            <person name="Kim W."/>
        </authorList>
    </citation>
    <scope>NUCLEOTIDE SEQUENCE [LARGE SCALE GENOMIC DNA]</scope>
    <source>
        <tissue evidence="1">Muscle</tissue>
    </source>
</reference>
<dbReference type="Proteomes" id="UP000324222">
    <property type="component" value="Unassembled WGS sequence"/>
</dbReference>
<accession>A0A5B7F934</accession>
<protein>
    <submittedName>
        <fullName evidence="1">Uncharacterized protein</fullName>
    </submittedName>
</protein>
<evidence type="ECO:0000313" key="1">
    <source>
        <dbReference type="EMBL" id="MPC41598.1"/>
    </source>
</evidence>
<organism evidence="1 2">
    <name type="scientific">Portunus trituberculatus</name>
    <name type="common">Swimming crab</name>
    <name type="synonym">Neptunus trituberculatus</name>
    <dbReference type="NCBI Taxonomy" id="210409"/>
    <lineage>
        <taxon>Eukaryota</taxon>
        <taxon>Metazoa</taxon>
        <taxon>Ecdysozoa</taxon>
        <taxon>Arthropoda</taxon>
        <taxon>Crustacea</taxon>
        <taxon>Multicrustacea</taxon>
        <taxon>Malacostraca</taxon>
        <taxon>Eumalacostraca</taxon>
        <taxon>Eucarida</taxon>
        <taxon>Decapoda</taxon>
        <taxon>Pleocyemata</taxon>
        <taxon>Brachyura</taxon>
        <taxon>Eubrachyura</taxon>
        <taxon>Portunoidea</taxon>
        <taxon>Portunidae</taxon>
        <taxon>Portuninae</taxon>
        <taxon>Portunus</taxon>
    </lineage>
</organism>
<comment type="caution">
    <text evidence="1">The sequence shown here is derived from an EMBL/GenBank/DDBJ whole genome shotgun (WGS) entry which is preliminary data.</text>
</comment>
<keyword evidence="2" id="KW-1185">Reference proteome</keyword>
<name>A0A5B7F934_PORTR</name>
<dbReference type="AlphaFoldDB" id="A0A5B7F934"/>